<dbReference type="PROSITE" id="PS51819">
    <property type="entry name" value="VOC"/>
    <property type="match status" value="1"/>
</dbReference>
<comment type="caution">
    <text evidence="2">The sequence shown here is derived from an EMBL/GenBank/DDBJ whole genome shotgun (WGS) entry which is preliminary data.</text>
</comment>
<evidence type="ECO:0000313" key="2">
    <source>
        <dbReference type="EMBL" id="PHK49654.1"/>
    </source>
</evidence>
<reference evidence="3" key="1">
    <citation type="submission" date="2017-10" db="EMBL/GenBank/DDBJ databases">
        <title>Staphylococcus edaphicus sp. nov., isolated in Antarctica, harbouring mecC gene and genomic islands essential in adaptation to extreme environment.</title>
        <authorList>
            <person name="Pantucek R."/>
            <person name="Sedlacek I."/>
            <person name="Indrakova A."/>
            <person name="Vrbovska V."/>
            <person name="Maslanova I."/>
            <person name="Kovarovic V."/>
            <person name="Svec P."/>
            <person name="Kralova S."/>
            <person name="Kristofova L."/>
            <person name="Keklakova J."/>
            <person name="Petras P."/>
            <person name="Doskar J."/>
        </authorList>
    </citation>
    <scope>NUCLEOTIDE SEQUENCE [LARGE SCALE GENOMIC DNA]</scope>
    <source>
        <strain evidence="3">CCM 5085</strain>
    </source>
</reference>
<dbReference type="AlphaFoldDB" id="A0A2C6WPC8"/>
<dbReference type="PANTHER" id="PTHR43279:SF1">
    <property type="entry name" value="CATECHOL-2,3-DIOXYGENASE"/>
    <property type="match status" value="1"/>
</dbReference>
<evidence type="ECO:0000313" key="3">
    <source>
        <dbReference type="Proteomes" id="UP000223828"/>
    </source>
</evidence>
<proteinExistence type="predicted"/>
<dbReference type="RefSeq" id="WP_099090266.1">
    <property type="nucleotide sequence ID" value="NZ_MRZN01000009.1"/>
</dbReference>
<accession>A0A2C6WPC8</accession>
<evidence type="ECO:0000259" key="1">
    <source>
        <dbReference type="PROSITE" id="PS51819"/>
    </source>
</evidence>
<dbReference type="Gene3D" id="3.10.180.10">
    <property type="entry name" value="2,3-Dihydroxybiphenyl 1,2-Dioxygenase, domain 1"/>
    <property type="match status" value="2"/>
</dbReference>
<name>A0A2C6WPC8_9STAP</name>
<dbReference type="InterPro" id="IPR004360">
    <property type="entry name" value="Glyas_Fos-R_dOase_dom"/>
</dbReference>
<organism evidence="2 3">
    <name type="scientific">Staphylococcus edaphicus</name>
    <dbReference type="NCBI Taxonomy" id="1955013"/>
    <lineage>
        <taxon>Bacteria</taxon>
        <taxon>Bacillati</taxon>
        <taxon>Bacillota</taxon>
        <taxon>Bacilli</taxon>
        <taxon>Bacillales</taxon>
        <taxon>Staphylococcaceae</taxon>
        <taxon>Staphylococcus</taxon>
    </lineage>
</organism>
<dbReference type="Pfam" id="PF00903">
    <property type="entry name" value="Glyoxalase"/>
    <property type="match status" value="1"/>
</dbReference>
<dbReference type="PANTHER" id="PTHR43279">
    <property type="entry name" value="CATECHOL-2,3-DIOXYGENASE"/>
    <property type="match status" value="1"/>
</dbReference>
<gene>
    <name evidence="2" type="ORF">BTJ66_07070</name>
</gene>
<dbReference type="EMBL" id="MRZN01000009">
    <property type="protein sequence ID" value="PHK49654.1"/>
    <property type="molecule type" value="Genomic_DNA"/>
</dbReference>
<dbReference type="Proteomes" id="UP000223828">
    <property type="component" value="Unassembled WGS sequence"/>
</dbReference>
<sequence>MTFHDKNATQVTNITLNVADLKNMINFYTQILGLTIKTETSDEVTLNIGLHGHTLTLQEIVNGRQPSLRESGLFHMALLLPTRQDLGNFLFHAASSGVQVGGGDHLVSEALYFADPEGNGIEIYYDRPKEGWIWNDNKVKMDTLEVDANDLVEQRSTTGWQGMPDDAKIGHLHLKAADIGQSRHYYLDELGLDHVSDLPQAVFMSTNHYHHHVAFNTWQSNMLRQNNSQSLGLTHIEIYKPNAQETQFIGPEGFEILVHSNTSLVADKSK</sequence>
<protein>
    <submittedName>
        <fullName evidence="2">Glyoxalase</fullName>
    </submittedName>
</protein>
<dbReference type="InterPro" id="IPR029068">
    <property type="entry name" value="Glyas_Bleomycin-R_OHBP_Dase"/>
</dbReference>
<feature type="domain" description="VOC" evidence="1">
    <location>
        <begin position="10"/>
        <end position="126"/>
    </location>
</feature>
<dbReference type="SUPFAM" id="SSF54593">
    <property type="entry name" value="Glyoxalase/Bleomycin resistance protein/Dihydroxybiphenyl dioxygenase"/>
    <property type="match status" value="2"/>
</dbReference>
<dbReference type="OrthoDB" id="9792626at2"/>
<dbReference type="InterPro" id="IPR037523">
    <property type="entry name" value="VOC_core"/>
</dbReference>